<dbReference type="EMBL" id="JBHSBN010000001">
    <property type="protein sequence ID" value="MFC4104674.1"/>
    <property type="molecule type" value="Genomic_DNA"/>
</dbReference>
<keyword evidence="2" id="KW-1185">Reference proteome</keyword>
<proteinExistence type="predicted"/>
<gene>
    <name evidence="1" type="ORF">ACFOX0_01800</name>
</gene>
<name>A0ABV8KF51_9ACTN</name>
<reference evidence="2" key="1">
    <citation type="journal article" date="2019" name="Int. J. Syst. Evol. Microbiol.">
        <title>The Global Catalogue of Microorganisms (GCM) 10K type strain sequencing project: providing services to taxonomists for standard genome sequencing and annotation.</title>
        <authorList>
            <consortium name="The Broad Institute Genomics Platform"/>
            <consortium name="The Broad Institute Genome Sequencing Center for Infectious Disease"/>
            <person name="Wu L."/>
            <person name="Ma J."/>
        </authorList>
    </citation>
    <scope>NUCLEOTIDE SEQUENCE [LARGE SCALE GENOMIC DNA]</scope>
    <source>
        <strain evidence="2">2902at01</strain>
    </source>
</reference>
<organism evidence="1 2">
    <name type="scientific">Micromonospora zhanjiangensis</name>
    <dbReference type="NCBI Taxonomy" id="1522057"/>
    <lineage>
        <taxon>Bacteria</taxon>
        <taxon>Bacillati</taxon>
        <taxon>Actinomycetota</taxon>
        <taxon>Actinomycetes</taxon>
        <taxon>Micromonosporales</taxon>
        <taxon>Micromonosporaceae</taxon>
        <taxon>Micromonospora</taxon>
    </lineage>
</organism>
<dbReference type="RefSeq" id="WP_377541602.1">
    <property type="nucleotide sequence ID" value="NZ_JBHSBN010000001.1"/>
</dbReference>
<dbReference type="Pfam" id="PF20199">
    <property type="entry name" value="RepSA"/>
    <property type="match status" value="1"/>
</dbReference>
<sequence length="91" mass="9686">MVAWGEQVDVRRVNSAGGELTDGKVAAYLAKYATRATEATGRCGPGWTSKKSSPPSASRAGTTISCCTSLLYKIEKGRLRLAETAFELGWS</sequence>
<dbReference type="Proteomes" id="UP001595868">
    <property type="component" value="Unassembled WGS sequence"/>
</dbReference>
<evidence type="ECO:0000313" key="2">
    <source>
        <dbReference type="Proteomes" id="UP001595868"/>
    </source>
</evidence>
<comment type="caution">
    <text evidence="1">The sequence shown here is derived from an EMBL/GenBank/DDBJ whole genome shotgun (WGS) entry which is preliminary data.</text>
</comment>
<protein>
    <submittedName>
        <fullName evidence="1">Replication initiator</fullName>
    </submittedName>
</protein>
<dbReference type="InterPro" id="IPR046828">
    <property type="entry name" value="RepSA"/>
</dbReference>
<accession>A0ABV8KF51</accession>
<evidence type="ECO:0000313" key="1">
    <source>
        <dbReference type="EMBL" id="MFC4104674.1"/>
    </source>
</evidence>